<comment type="similarity">
    <text evidence="2">Belongs to the 'GDSL' lipolytic enzyme family.</text>
</comment>
<comment type="caution">
    <text evidence="9">The sequence shown here is derived from an EMBL/GenBank/DDBJ whole genome shotgun (WGS) entry which is preliminary data.</text>
</comment>
<dbReference type="InterPro" id="IPR036514">
    <property type="entry name" value="SGNH_hydro_sf"/>
</dbReference>
<protein>
    <recommendedName>
        <fullName evidence="11">GDSL esterase/lipase</fullName>
    </recommendedName>
</protein>
<name>A0A811PG98_9POAL</name>
<organism evidence="9 10">
    <name type="scientific">Miscanthus lutarioriparius</name>
    <dbReference type="NCBI Taxonomy" id="422564"/>
    <lineage>
        <taxon>Eukaryota</taxon>
        <taxon>Viridiplantae</taxon>
        <taxon>Streptophyta</taxon>
        <taxon>Embryophyta</taxon>
        <taxon>Tracheophyta</taxon>
        <taxon>Spermatophyta</taxon>
        <taxon>Magnoliopsida</taxon>
        <taxon>Liliopsida</taxon>
        <taxon>Poales</taxon>
        <taxon>Poaceae</taxon>
        <taxon>PACMAD clade</taxon>
        <taxon>Panicoideae</taxon>
        <taxon>Andropogonodae</taxon>
        <taxon>Andropogoneae</taxon>
        <taxon>Saccharinae</taxon>
        <taxon>Miscanthus</taxon>
    </lineage>
</organism>
<evidence type="ECO:0000313" key="9">
    <source>
        <dbReference type="EMBL" id="CAD6246413.1"/>
    </source>
</evidence>
<keyword evidence="3" id="KW-0964">Secreted</keyword>
<keyword evidence="4 8" id="KW-0732">Signal</keyword>
<evidence type="ECO:0000256" key="7">
    <source>
        <dbReference type="ARBA" id="ARBA00023098"/>
    </source>
</evidence>
<dbReference type="InterPro" id="IPR001087">
    <property type="entry name" value="GDSL"/>
</dbReference>
<evidence type="ECO:0000256" key="8">
    <source>
        <dbReference type="SAM" id="SignalP"/>
    </source>
</evidence>
<dbReference type="GO" id="GO:0005576">
    <property type="term" value="C:extracellular region"/>
    <property type="evidence" value="ECO:0007669"/>
    <property type="project" value="UniProtKB-SubCell"/>
</dbReference>
<evidence type="ECO:0000313" key="10">
    <source>
        <dbReference type="Proteomes" id="UP000604825"/>
    </source>
</evidence>
<dbReference type="GO" id="GO:0016042">
    <property type="term" value="P:lipid catabolic process"/>
    <property type="evidence" value="ECO:0007669"/>
    <property type="project" value="UniProtKB-KW"/>
</dbReference>
<evidence type="ECO:0000256" key="6">
    <source>
        <dbReference type="ARBA" id="ARBA00022963"/>
    </source>
</evidence>
<keyword evidence="5" id="KW-0378">Hydrolase</keyword>
<feature type="chain" id="PRO_5046884618" description="GDSL esterase/lipase" evidence="8">
    <location>
        <begin position="24"/>
        <end position="366"/>
    </location>
</feature>
<sequence length="366" mass="38531">MAAAGLLQLRLLLLAVLAVTAAAGGVGRAPALFVFGDSLIDSGNNNYLASLAKANYFPYGIDFADGPTGRFCNGYTIVDELAELLGLPLVPPYSEASSVQQVLQGTNYASAAAGILDDSGGNFVGRIPFNQQIQNFESTVAQITSAVGASAATDLVSRSILFVGMGSNDYLNNYLMPNYDTRRRYSPQQFADLLARQLAAQLTRLYNAGGRRFVVAGVGSMGCIPSVLAQSVAGRCSQEVDDLVLPFNANVRALLDGLNAGGGAAGGGLPGARLTYLDNFRIFRAILGDPAAFGFSVVDRGCCGIGRNRGQVTCLPFMPPCDDRERYVFWDAYHPTAAVNVIIARLAFHGGADVVSPVNVRQLAGL</sequence>
<dbReference type="GO" id="GO:0016788">
    <property type="term" value="F:hydrolase activity, acting on ester bonds"/>
    <property type="evidence" value="ECO:0007669"/>
    <property type="project" value="InterPro"/>
</dbReference>
<evidence type="ECO:0000256" key="3">
    <source>
        <dbReference type="ARBA" id="ARBA00022525"/>
    </source>
</evidence>
<dbReference type="PANTHER" id="PTHR45650:SF1">
    <property type="entry name" value="OS08G0112900 PROTEIN"/>
    <property type="match status" value="1"/>
</dbReference>
<evidence type="ECO:0000256" key="4">
    <source>
        <dbReference type="ARBA" id="ARBA00022729"/>
    </source>
</evidence>
<evidence type="ECO:0000256" key="1">
    <source>
        <dbReference type="ARBA" id="ARBA00004613"/>
    </source>
</evidence>
<accession>A0A811PG98</accession>
<keyword evidence="6" id="KW-0442">Lipid degradation</keyword>
<dbReference type="CDD" id="cd01837">
    <property type="entry name" value="SGNH_plant_lipase_like"/>
    <property type="match status" value="1"/>
</dbReference>
<evidence type="ECO:0000256" key="5">
    <source>
        <dbReference type="ARBA" id="ARBA00022801"/>
    </source>
</evidence>
<proteinExistence type="inferred from homology"/>
<dbReference type="OrthoDB" id="1600564at2759"/>
<reference evidence="9" key="1">
    <citation type="submission" date="2020-10" db="EMBL/GenBank/DDBJ databases">
        <authorList>
            <person name="Han B."/>
            <person name="Lu T."/>
            <person name="Zhao Q."/>
            <person name="Huang X."/>
            <person name="Zhao Y."/>
        </authorList>
    </citation>
    <scope>NUCLEOTIDE SEQUENCE</scope>
</reference>
<dbReference type="AlphaFoldDB" id="A0A811PG98"/>
<keyword evidence="10" id="KW-1185">Reference proteome</keyword>
<dbReference type="InterPro" id="IPR051238">
    <property type="entry name" value="GDSL_esterase/lipase"/>
</dbReference>
<evidence type="ECO:0008006" key="11">
    <source>
        <dbReference type="Google" id="ProtNLM"/>
    </source>
</evidence>
<dbReference type="PANTHER" id="PTHR45650">
    <property type="entry name" value="GDSL-LIKE LIPASE/ACYLHYDROLASE-RELATED"/>
    <property type="match status" value="1"/>
</dbReference>
<dbReference type="Proteomes" id="UP000604825">
    <property type="component" value="Unassembled WGS sequence"/>
</dbReference>
<gene>
    <name evidence="9" type="ORF">NCGR_LOCUS30674</name>
</gene>
<dbReference type="InterPro" id="IPR035669">
    <property type="entry name" value="SGNH_plant_lipase-like"/>
</dbReference>
<dbReference type="Pfam" id="PF00657">
    <property type="entry name" value="Lipase_GDSL"/>
    <property type="match status" value="1"/>
</dbReference>
<dbReference type="Gene3D" id="3.40.50.1110">
    <property type="entry name" value="SGNH hydrolase"/>
    <property type="match status" value="1"/>
</dbReference>
<evidence type="ECO:0000256" key="2">
    <source>
        <dbReference type="ARBA" id="ARBA00008668"/>
    </source>
</evidence>
<comment type="subcellular location">
    <subcellularLocation>
        <location evidence="1">Secreted</location>
    </subcellularLocation>
</comment>
<feature type="signal peptide" evidence="8">
    <location>
        <begin position="1"/>
        <end position="23"/>
    </location>
</feature>
<dbReference type="EMBL" id="CAJGYO010000007">
    <property type="protein sequence ID" value="CAD6246413.1"/>
    <property type="molecule type" value="Genomic_DNA"/>
</dbReference>
<keyword evidence="7" id="KW-0443">Lipid metabolism</keyword>